<organism evidence="7 8">
    <name type="scientific">Saccharothrix violaceirubra</name>
    <dbReference type="NCBI Taxonomy" id="413306"/>
    <lineage>
        <taxon>Bacteria</taxon>
        <taxon>Bacillati</taxon>
        <taxon>Actinomycetota</taxon>
        <taxon>Actinomycetes</taxon>
        <taxon>Pseudonocardiales</taxon>
        <taxon>Pseudonocardiaceae</taxon>
        <taxon>Saccharothrix</taxon>
    </lineage>
</organism>
<evidence type="ECO:0000259" key="6">
    <source>
        <dbReference type="Pfam" id="PF13360"/>
    </source>
</evidence>
<evidence type="ECO:0000256" key="3">
    <source>
        <dbReference type="ARBA" id="ARBA00023002"/>
    </source>
</evidence>
<feature type="domain" description="Pyrrolo-quinoline quinone repeat" evidence="6">
    <location>
        <begin position="353"/>
        <end position="500"/>
    </location>
</feature>
<sequence>MPVPVGKRSALALVGAAALLLVGTATAPAQPRPHGIGDWSSLTGDKGGSRFAATEHRITPRTAGKLTLKWAFAYPKSPFPAKSQPAVVGGDIFFGSPDGKFHALDAKTGASRWTFDLASVDPAQPGAAVTDAPAVARGKVYFGDSRGYLYALDQRTGKVLWAKDTETHASGMHTSSPLYHDGRIYVGASSSENVTFDPKYPCCTFRGHLDSFDADTGELAWRYWTTPEPKETGTWPNGVAKYEPSGAGVWSSPVLDERTGTLYVGTGQLYTGTTGDFDSLLALDAKSGAVRWKQQVTKADTWRLLCGIPDNEGYCPGQKDGTALDYDIGATPTILRVKGRTLVGVGQKSGVYHVFDAKSGAVQWRRQLSVPMPGGGLSGIQWGSSFDGTRVYAATNWGNPGVVYALEPTKGDIVWQTPNPADGCTKGGAAKFPTVCKLAHTPAVTTSPGLLYEGSVDGKMRVYDSRDGKVLWEYDTVRDFTGVNGLTGTGSSLSGGGGAVVSNGMLYVQSGYWPGYPSDHGNVLLAFGL</sequence>
<feature type="signal peptide" evidence="4">
    <location>
        <begin position="1"/>
        <end position="27"/>
    </location>
</feature>
<comment type="similarity">
    <text evidence="2">Belongs to the bacterial PQQ dehydrogenase family.</text>
</comment>
<name>A0A7W7T6I6_9PSEU</name>
<dbReference type="Pfam" id="PF13360">
    <property type="entry name" value="PQQ_2"/>
    <property type="match status" value="1"/>
</dbReference>
<feature type="chain" id="PRO_5038559706" evidence="4">
    <location>
        <begin position="28"/>
        <end position="529"/>
    </location>
</feature>
<keyword evidence="8" id="KW-1185">Reference proteome</keyword>
<comment type="cofactor">
    <cofactor evidence="1">
        <name>pyrroloquinoline quinone</name>
        <dbReference type="ChEBI" id="CHEBI:58442"/>
    </cofactor>
</comment>
<keyword evidence="4" id="KW-0732">Signal</keyword>
<evidence type="ECO:0000259" key="5">
    <source>
        <dbReference type="Pfam" id="PF01011"/>
    </source>
</evidence>
<gene>
    <name evidence="7" type="ORF">F4559_004615</name>
</gene>
<dbReference type="RefSeq" id="WP_312865779.1">
    <property type="nucleotide sequence ID" value="NZ_BAABAI010000009.1"/>
</dbReference>
<evidence type="ECO:0000313" key="8">
    <source>
        <dbReference type="Proteomes" id="UP000542674"/>
    </source>
</evidence>
<evidence type="ECO:0000313" key="7">
    <source>
        <dbReference type="EMBL" id="MBB4967256.1"/>
    </source>
</evidence>
<proteinExistence type="inferred from homology"/>
<comment type="caution">
    <text evidence="7">The sequence shown here is derived from an EMBL/GenBank/DDBJ whole genome shotgun (WGS) entry which is preliminary data.</text>
</comment>
<dbReference type="Pfam" id="PF01011">
    <property type="entry name" value="PQQ"/>
    <property type="match status" value="1"/>
</dbReference>
<feature type="domain" description="Pyrrolo-quinoline quinone repeat" evidence="5">
    <location>
        <begin position="39"/>
        <end position="302"/>
    </location>
</feature>
<dbReference type="InterPro" id="IPR002372">
    <property type="entry name" value="PQQ_rpt_dom"/>
</dbReference>
<evidence type="ECO:0000256" key="2">
    <source>
        <dbReference type="ARBA" id="ARBA00008156"/>
    </source>
</evidence>
<dbReference type="InterPro" id="IPR018391">
    <property type="entry name" value="PQQ_b-propeller_rpt"/>
</dbReference>
<dbReference type="SMART" id="SM00564">
    <property type="entry name" value="PQQ"/>
    <property type="match status" value="8"/>
</dbReference>
<keyword evidence="3 7" id="KW-0560">Oxidoreductase</keyword>
<dbReference type="PANTHER" id="PTHR32303:SF10">
    <property type="entry name" value="OUTER MEMBRANE PROTEIN ASSEMBLY FACTOR BAMB"/>
    <property type="match status" value="1"/>
</dbReference>
<dbReference type="SUPFAM" id="SSF50998">
    <property type="entry name" value="Quinoprotein alcohol dehydrogenase-like"/>
    <property type="match status" value="1"/>
</dbReference>
<dbReference type="EMBL" id="JACHJS010000001">
    <property type="protein sequence ID" value="MBB4967256.1"/>
    <property type="molecule type" value="Genomic_DNA"/>
</dbReference>
<evidence type="ECO:0000256" key="1">
    <source>
        <dbReference type="ARBA" id="ARBA00001931"/>
    </source>
</evidence>
<dbReference type="InterPro" id="IPR011047">
    <property type="entry name" value="Quinoprotein_ADH-like_sf"/>
</dbReference>
<protein>
    <submittedName>
        <fullName evidence="7">Polyvinyl alcohol dehydrogenase (Cytochrome)</fullName>
        <ecNumber evidence="7">1.1.2.6</ecNumber>
    </submittedName>
</protein>
<dbReference type="Gene3D" id="2.40.10.480">
    <property type="match status" value="1"/>
</dbReference>
<dbReference type="Gene3D" id="2.140.10.10">
    <property type="entry name" value="Quinoprotein alcohol dehydrogenase-like superfamily"/>
    <property type="match status" value="1"/>
</dbReference>
<dbReference type="PANTHER" id="PTHR32303">
    <property type="entry name" value="QUINOPROTEIN ALCOHOL DEHYDROGENASE (CYTOCHROME C)"/>
    <property type="match status" value="1"/>
</dbReference>
<dbReference type="Proteomes" id="UP000542674">
    <property type="component" value="Unassembled WGS sequence"/>
</dbReference>
<dbReference type="EC" id="1.1.2.6" evidence="7"/>
<dbReference type="AlphaFoldDB" id="A0A7W7T6I6"/>
<dbReference type="GO" id="GO:0047059">
    <property type="term" value="F:polyvinyl alcohol dehydrogenase (cytochrome) activity"/>
    <property type="evidence" value="ECO:0007669"/>
    <property type="project" value="UniProtKB-EC"/>
</dbReference>
<reference evidence="7 8" key="1">
    <citation type="submission" date="2020-08" db="EMBL/GenBank/DDBJ databases">
        <title>Sequencing the genomes of 1000 actinobacteria strains.</title>
        <authorList>
            <person name="Klenk H.-P."/>
        </authorList>
    </citation>
    <scope>NUCLEOTIDE SEQUENCE [LARGE SCALE GENOMIC DNA]</scope>
    <source>
        <strain evidence="7 8">DSM 45084</strain>
    </source>
</reference>
<accession>A0A7W7T6I6</accession>
<evidence type="ECO:0000256" key="4">
    <source>
        <dbReference type="SAM" id="SignalP"/>
    </source>
</evidence>